<sequence>MLFLIFNKFLENGPSIGLFTNLNRANTRAGCSNLLVLMLEGTPWKVPRRKTRSVLTQGEINRCPGDETTCWTRISLAGPLQSSSPVPARSDAEGVNLNAKGVNLNAEGVNLNAEGVNLVHEHQVHGTKTRIMVLLNFTRNKFAHFYPILPASVFKPFEILKRVEKENISGQNTANFGKL</sequence>
<gene>
    <name evidence="1" type="ORF">RRG08_011424</name>
</gene>
<dbReference type="AlphaFoldDB" id="A0AAE1AFY6"/>
<dbReference type="EMBL" id="JAWDGP010001892">
    <property type="protein sequence ID" value="KAK3787148.1"/>
    <property type="molecule type" value="Genomic_DNA"/>
</dbReference>
<name>A0AAE1AFY6_9GAST</name>
<evidence type="ECO:0000313" key="1">
    <source>
        <dbReference type="EMBL" id="KAK3787148.1"/>
    </source>
</evidence>
<reference evidence="1" key="1">
    <citation type="journal article" date="2023" name="G3 (Bethesda)">
        <title>A reference genome for the long-term kleptoplast-retaining sea slug Elysia crispata morphotype clarki.</title>
        <authorList>
            <person name="Eastman K.E."/>
            <person name="Pendleton A.L."/>
            <person name="Shaikh M.A."/>
            <person name="Suttiyut T."/>
            <person name="Ogas R."/>
            <person name="Tomko P."/>
            <person name="Gavelis G."/>
            <person name="Widhalm J.R."/>
            <person name="Wisecaver J.H."/>
        </authorList>
    </citation>
    <scope>NUCLEOTIDE SEQUENCE</scope>
    <source>
        <strain evidence="1">ECLA1</strain>
    </source>
</reference>
<keyword evidence="2" id="KW-1185">Reference proteome</keyword>
<comment type="caution">
    <text evidence="1">The sequence shown here is derived from an EMBL/GenBank/DDBJ whole genome shotgun (WGS) entry which is preliminary data.</text>
</comment>
<proteinExistence type="predicted"/>
<protein>
    <submittedName>
        <fullName evidence="1">Uncharacterized protein</fullName>
    </submittedName>
</protein>
<organism evidence="1 2">
    <name type="scientific">Elysia crispata</name>
    <name type="common">lettuce slug</name>
    <dbReference type="NCBI Taxonomy" id="231223"/>
    <lineage>
        <taxon>Eukaryota</taxon>
        <taxon>Metazoa</taxon>
        <taxon>Spiralia</taxon>
        <taxon>Lophotrochozoa</taxon>
        <taxon>Mollusca</taxon>
        <taxon>Gastropoda</taxon>
        <taxon>Heterobranchia</taxon>
        <taxon>Euthyneura</taxon>
        <taxon>Panpulmonata</taxon>
        <taxon>Sacoglossa</taxon>
        <taxon>Placobranchoidea</taxon>
        <taxon>Plakobranchidae</taxon>
        <taxon>Elysia</taxon>
    </lineage>
</organism>
<evidence type="ECO:0000313" key="2">
    <source>
        <dbReference type="Proteomes" id="UP001283361"/>
    </source>
</evidence>
<accession>A0AAE1AFY6</accession>
<dbReference type="Proteomes" id="UP001283361">
    <property type="component" value="Unassembled WGS sequence"/>
</dbReference>